<evidence type="ECO:0000256" key="1">
    <source>
        <dbReference type="SAM" id="MobiDB-lite"/>
    </source>
</evidence>
<accession>A0AAV6N8L4</accession>
<reference evidence="2 3" key="1">
    <citation type="journal article" date="2021" name="Hortic Res">
        <title>The domestication of Cucurbita argyrosperma as revealed by the genome of its wild relative.</title>
        <authorList>
            <person name="Barrera-Redondo J."/>
            <person name="Sanchez-de la Vega G."/>
            <person name="Aguirre-Liguori J.A."/>
            <person name="Castellanos-Morales G."/>
            <person name="Gutierrez-Guerrero Y.T."/>
            <person name="Aguirre-Dugua X."/>
            <person name="Aguirre-Planter E."/>
            <person name="Tenaillon M.I."/>
            <person name="Lira-Saade R."/>
            <person name="Eguiarte L.E."/>
        </authorList>
    </citation>
    <scope>NUCLEOTIDE SEQUENCE [LARGE SCALE GENOMIC DNA]</scope>
    <source>
        <strain evidence="2">JBR-2021</strain>
    </source>
</reference>
<dbReference type="PANTHER" id="PTHR34657:SF4">
    <property type="entry name" value="EMBRYO SAC DEVELOPMENT ARREST 6"/>
    <property type="match status" value="1"/>
</dbReference>
<comment type="caution">
    <text evidence="2">The sequence shown here is derived from an EMBL/GenBank/DDBJ whole genome shotgun (WGS) entry which is preliminary data.</text>
</comment>
<proteinExistence type="predicted"/>
<protein>
    <submittedName>
        <fullName evidence="2">Uncharacterized protein</fullName>
    </submittedName>
</protein>
<feature type="compositionally biased region" description="Polar residues" evidence="1">
    <location>
        <begin position="1"/>
        <end position="12"/>
    </location>
</feature>
<name>A0AAV6N8L4_9ROSI</name>
<gene>
    <name evidence="2" type="ORF">SDJN03_13305</name>
</gene>
<feature type="non-terminal residue" evidence="2">
    <location>
        <position position="1"/>
    </location>
</feature>
<feature type="region of interest" description="Disordered" evidence="1">
    <location>
        <begin position="1"/>
        <end position="23"/>
    </location>
</feature>
<evidence type="ECO:0000313" key="3">
    <source>
        <dbReference type="Proteomes" id="UP000685013"/>
    </source>
</evidence>
<sequence>MSSVHSRTTTTMLPPGASRKRKEVETFVKPKAVGADSVVSNRLLAGYLAHEFLSKGTLFGEKYEPARSEAVGMTCSRPAEYKKTKPEAAAAPSVEKENQSYAEVASILKMEGAHLPGIVNPAQLARWIKMTEFGNGESVRYLVASVSEMQVCRYLFLLNSSSLPNFLCTYVEGRKLKPKSTFDAFKKVVWKLYCISKIKVGGLRSVETSLQRVGSECRYRTTGL</sequence>
<dbReference type="Proteomes" id="UP000685013">
    <property type="component" value="Chromosome 8"/>
</dbReference>
<dbReference type="AlphaFoldDB" id="A0AAV6N8L4"/>
<evidence type="ECO:0000313" key="2">
    <source>
        <dbReference type="EMBL" id="KAG6593829.1"/>
    </source>
</evidence>
<dbReference type="EMBL" id="JAGKQH010000008">
    <property type="protein sequence ID" value="KAG6593829.1"/>
    <property type="molecule type" value="Genomic_DNA"/>
</dbReference>
<organism evidence="2 3">
    <name type="scientific">Cucurbita argyrosperma subsp. sororia</name>
    <dbReference type="NCBI Taxonomy" id="37648"/>
    <lineage>
        <taxon>Eukaryota</taxon>
        <taxon>Viridiplantae</taxon>
        <taxon>Streptophyta</taxon>
        <taxon>Embryophyta</taxon>
        <taxon>Tracheophyta</taxon>
        <taxon>Spermatophyta</taxon>
        <taxon>Magnoliopsida</taxon>
        <taxon>eudicotyledons</taxon>
        <taxon>Gunneridae</taxon>
        <taxon>Pentapetalae</taxon>
        <taxon>rosids</taxon>
        <taxon>fabids</taxon>
        <taxon>Cucurbitales</taxon>
        <taxon>Cucurbitaceae</taxon>
        <taxon>Cucurbiteae</taxon>
        <taxon>Cucurbita</taxon>
    </lineage>
</organism>
<dbReference type="PANTHER" id="PTHR34657">
    <property type="entry name" value="EMBRYO SAC DEVELOPMENT ARREST 6"/>
    <property type="match status" value="1"/>
</dbReference>
<keyword evidence="3" id="KW-1185">Reference proteome</keyword>